<sequence>MVEEKRSSSAEFEGTSELGRFHTDYPNSKANHQFSYEKEKSPEVSRDAPTTTSDIAPAEITRSDSQHFPQSHCVGLSTKFSTARDSAGGDMPTSAHTLSSFQEHGTENGTFAQSRGFGWDLNAEDSSHSLNQDPFYLFKNLDHLKSDDASECGSTTGSLEEKDQMRVWKEMKENGFISSSRGGITVPKPRGRKIKTDGLKKKMELAKREQIDRFKKIAAPSGLLNELNPGIINHVRNSKQVHSIIEAVVRSEKLENRHAGGKQAISTNSGLKEITERKKDKENMSGLGTKQTSHSYEYGSLNTLSGTQQKSGFTTSSESLHFYSNDSRKDGDLSNLDGSWLERGAQTLENPQKTTRDTRHHREDDLLALKLSSCITMASENTSSLSNEESVNRTGVSSLSVKAANVASRWLDLLHQDTKGRLTALQRSKKRLRAVIHTELPLLISREFSCNQENDPHVMKVSAAGFADNTNADAHRARWSALFDQMDESLSEEEKRLEIWLNQVKDMRLHCERGLQHFHRSTLHGSHQPGAFENDSRSEKADNAERELAVMAAAASIYSTSNFMLSKENLPCF</sequence>
<evidence type="ECO:0000313" key="2">
    <source>
        <dbReference type="Proteomes" id="UP000828048"/>
    </source>
</evidence>
<proteinExistence type="predicted"/>
<gene>
    <name evidence="1" type="ORF">Vadar_018818</name>
</gene>
<evidence type="ECO:0000313" key="1">
    <source>
        <dbReference type="EMBL" id="KAH7854895.1"/>
    </source>
</evidence>
<name>A0ACB7YPY3_9ERIC</name>
<organism evidence="1 2">
    <name type="scientific">Vaccinium darrowii</name>
    <dbReference type="NCBI Taxonomy" id="229202"/>
    <lineage>
        <taxon>Eukaryota</taxon>
        <taxon>Viridiplantae</taxon>
        <taxon>Streptophyta</taxon>
        <taxon>Embryophyta</taxon>
        <taxon>Tracheophyta</taxon>
        <taxon>Spermatophyta</taxon>
        <taxon>Magnoliopsida</taxon>
        <taxon>eudicotyledons</taxon>
        <taxon>Gunneridae</taxon>
        <taxon>Pentapetalae</taxon>
        <taxon>asterids</taxon>
        <taxon>Ericales</taxon>
        <taxon>Ericaceae</taxon>
        <taxon>Vaccinioideae</taxon>
        <taxon>Vaccinieae</taxon>
        <taxon>Vaccinium</taxon>
    </lineage>
</organism>
<comment type="caution">
    <text evidence="1">The sequence shown here is derived from an EMBL/GenBank/DDBJ whole genome shotgun (WGS) entry which is preliminary data.</text>
</comment>
<protein>
    <submittedName>
        <fullName evidence="1">Uncharacterized protein</fullName>
    </submittedName>
</protein>
<reference evidence="1 2" key="1">
    <citation type="journal article" date="2021" name="Hortic Res">
        <title>High-quality reference genome and annotation aids understanding of berry development for evergreen blueberry (Vaccinium darrowii).</title>
        <authorList>
            <person name="Yu J."/>
            <person name="Hulse-Kemp A.M."/>
            <person name="Babiker E."/>
            <person name="Staton M."/>
        </authorList>
    </citation>
    <scope>NUCLEOTIDE SEQUENCE [LARGE SCALE GENOMIC DNA]</scope>
    <source>
        <strain evidence="2">cv. NJ 8807/NJ 8810</strain>
        <tissue evidence="1">Young leaf</tissue>
    </source>
</reference>
<dbReference type="EMBL" id="CM037161">
    <property type="protein sequence ID" value="KAH7854895.1"/>
    <property type="molecule type" value="Genomic_DNA"/>
</dbReference>
<accession>A0ACB7YPY3</accession>
<dbReference type="Proteomes" id="UP000828048">
    <property type="component" value="Chromosome 11"/>
</dbReference>
<keyword evidence="2" id="KW-1185">Reference proteome</keyword>